<evidence type="ECO:0000256" key="3">
    <source>
        <dbReference type="ARBA" id="ARBA00023004"/>
    </source>
</evidence>
<feature type="domain" description="Cytochrome c" evidence="6">
    <location>
        <begin position="308"/>
        <end position="440"/>
    </location>
</feature>
<dbReference type="Proteomes" id="UP001160882">
    <property type="component" value="Unassembled WGS sequence"/>
</dbReference>
<evidence type="ECO:0000256" key="1">
    <source>
        <dbReference type="ARBA" id="ARBA00022617"/>
    </source>
</evidence>
<dbReference type="AlphaFoldDB" id="A0AA42RRL9"/>
<evidence type="ECO:0000256" key="2">
    <source>
        <dbReference type="ARBA" id="ARBA00022723"/>
    </source>
</evidence>
<dbReference type="PANTHER" id="PTHR30600:SF4">
    <property type="entry name" value="CYTOCHROME C DOMAIN-CONTAINING PROTEIN"/>
    <property type="match status" value="1"/>
</dbReference>
<evidence type="ECO:0000259" key="6">
    <source>
        <dbReference type="PROSITE" id="PS51007"/>
    </source>
</evidence>
<protein>
    <submittedName>
        <fullName evidence="7">Thiol oxidoreductase</fullName>
    </submittedName>
</protein>
<keyword evidence="3 4" id="KW-0408">Iron</keyword>
<keyword evidence="2 4" id="KW-0479">Metal-binding</keyword>
<keyword evidence="5" id="KW-0732">Signal</keyword>
<gene>
    <name evidence="7" type="ORF">N5I14_00615</name>
</gene>
<reference evidence="7" key="1">
    <citation type="submission" date="2022-09" db="EMBL/GenBank/DDBJ databases">
        <title>Intensive care unit water sources are persistently colonized with multi-drug resistant bacteria and are the site of extensive horizontal gene transfer of antibiotic resistance genes.</title>
        <authorList>
            <person name="Diorio-Toth L."/>
        </authorList>
    </citation>
    <scope>NUCLEOTIDE SEQUENCE</scope>
    <source>
        <strain evidence="7">GD03782</strain>
    </source>
</reference>
<dbReference type="EMBL" id="JAOCGG010000001">
    <property type="protein sequence ID" value="MDH1628747.1"/>
    <property type="molecule type" value="Genomic_DNA"/>
</dbReference>
<feature type="signal peptide" evidence="5">
    <location>
        <begin position="1"/>
        <end position="20"/>
    </location>
</feature>
<comment type="caution">
    <text evidence="7">The sequence shown here is derived from an EMBL/GenBank/DDBJ whole genome shotgun (WGS) entry which is preliminary data.</text>
</comment>
<evidence type="ECO:0000313" key="7">
    <source>
        <dbReference type="EMBL" id="MDH1628747.1"/>
    </source>
</evidence>
<dbReference type="InterPro" id="IPR036909">
    <property type="entry name" value="Cyt_c-like_dom_sf"/>
</dbReference>
<proteinExistence type="predicted"/>
<evidence type="ECO:0000256" key="5">
    <source>
        <dbReference type="SAM" id="SignalP"/>
    </source>
</evidence>
<dbReference type="InterPro" id="IPR010538">
    <property type="entry name" value="DHOR"/>
</dbReference>
<dbReference type="InterPro" id="IPR009056">
    <property type="entry name" value="Cyt_c-like_dom"/>
</dbReference>
<keyword evidence="1 4" id="KW-0349">Heme</keyword>
<evidence type="ECO:0000256" key="4">
    <source>
        <dbReference type="PROSITE-ProRule" id="PRU00433"/>
    </source>
</evidence>
<dbReference type="PIRSF" id="PIRSF028099">
    <property type="entry name" value="DUF1111"/>
    <property type="match status" value="1"/>
</dbReference>
<feature type="chain" id="PRO_5041421209" evidence="5">
    <location>
        <begin position="21"/>
        <end position="440"/>
    </location>
</feature>
<dbReference type="PANTHER" id="PTHR30600">
    <property type="entry name" value="CYTOCHROME C PEROXIDASE-RELATED"/>
    <property type="match status" value="1"/>
</dbReference>
<dbReference type="SUPFAM" id="SSF46626">
    <property type="entry name" value="Cytochrome c"/>
    <property type="match status" value="1"/>
</dbReference>
<dbReference type="Gene3D" id="1.10.760.10">
    <property type="entry name" value="Cytochrome c-like domain"/>
    <property type="match status" value="1"/>
</dbReference>
<dbReference type="PROSITE" id="PS51007">
    <property type="entry name" value="CYTC"/>
    <property type="match status" value="1"/>
</dbReference>
<dbReference type="GO" id="GO:0046872">
    <property type="term" value="F:metal ion binding"/>
    <property type="evidence" value="ECO:0007669"/>
    <property type="project" value="UniProtKB-KW"/>
</dbReference>
<dbReference type="GO" id="GO:0004130">
    <property type="term" value="F:cytochrome-c peroxidase activity"/>
    <property type="evidence" value="ECO:0007669"/>
    <property type="project" value="TreeGrafter"/>
</dbReference>
<dbReference type="GO" id="GO:0009055">
    <property type="term" value="F:electron transfer activity"/>
    <property type="evidence" value="ECO:0007669"/>
    <property type="project" value="InterPro"/>
</dbReference>
<evidence type="ECO:0000313" key="8">
    <source>
        <dbReference type="Proteomes" id="UP001160882"/>
    </source>
</evidence>
<dbReference type="Pfam" id="PF06537">
    <property type="entry name" value="DHOR"/>
    <property type="match status" value="1"/>
</dbReference>
<accession>A0AA42RRL9</accession>
<organism evidence="7 8">
    <name type="scientific">Pseudomonas mosselii</name>
    <dbReference type="NCBI Taxonomy" id="78327"/>
    <lineage>
        <taxon>Bacteria</taxon>
        <taxon>Pseudomonadati</taxon>
        <taxon>Pseudomonadota</taxon>
        <taxon>Gammaproteobacteria</taxon>
        <taxon>Pseudomonadales</taxon>
        <taxon>Pseudomonadaceae</taxon>
        <taxon>Pseudomonas</taxon>
    </lineage>
</organism>
<dbReference type="RefSeq" id="WP_280079993.1">
    <property type="nucleotide sequence ID" value="NZ_JAOCGG010000001.1"/>
</dbReference>
<dbReference type="GO" id="GO:0020037">
    <property type="term" value="F:heme binding"/>
    <property type="evidence" value="ECO:0007669"/>
    <property type="project" value="InterPro"/>
</dbReference>
<dbReference type="InterPro" id="IPR051395">
    <property type="entry name" value="Cytochrome_c_Peroxidase/MauG"/>
</dbReference>
<name>A0AA42RRL9_9PSED</name>
<sequence>MRPPALGLLALLWVAGQAWAEPPRAAYSQPLASLTQDAQLERFFRGRGLFHQAWVIAPSQDTAVDGLGPLYNRITCVACHPRNGRGQAPAQPDEPMRGMLVRLSVDGHGEDGGPAPHPVYGDQLNEIGIPGVPGEGRAQLHWSEHPVRLAGGEVVRLRQPSLHFVELGYGPLGKVHTSARVAPAVFGLGLLEAIEASTLQALADETKPDGVAGRVNRVWSAERKRLEAGRFGLKANQPDLRQQIAGALQGDLGITSPLYPRQNCMPAQHACRQASNGGETEIDAVQLADLHYYFAHLAVPPRRNSDTPEVQAGERHFNTIGCAACHRPYLETGEHPDYPALSRQRIAPYSDLLLHDMGEGLADGRTDFLASGREWKTPPLWGLGLSQVIAPGSGYLHDGRARTLAEAVLWHGGEAKAARQRYEQLPGSARRALEAFLMSL</sequence>